<dbReference type="InterPro" id="IPR013320">
    <property type="entry name" value="ConA-like_dom_sf"/>
</dbReference>
<sequence>MTLIQLTKRVLVTIGAGSCLWASAQTMPDTAIPPHKSAVILFNGKDLSQFDTFIRGRGLNNDPAHVFQIENGIIHVSGQEMGYIITRESFHRFYLRAEFKWGEGTFGERAGQARDSGILYNIQNEQKVWPRSLEFQIKEGETGDFWLTDGAALTGSDGKRVTGPPGSALNIGHLDKGPQKNVVGFRNTTGEFEKPHGEWNTLEVIVDDKVIRQYVNGKLANTGTDPFPTDGKILFQSEGAEIYFRNMQLYPLK</sequence>
<feature type="signal peptide" evidence="1">
    <location>
        <begin position="1"/>
        <end position="24"/>
    </location>
</feature>
<dbReference type="Proteomes" id="UP000000343">
    <property type="component" value="Plasmid pACIX902"/>
</dbReference>
<keyword evidence="1" id="KW-0732">Signal</keyword>
<dbReference type="EMBL" id="CP002482">
    <property type="protein sequence ID" value="ADW71085.1"/>
    <property type="molecule type" value="Genomic_DNA"/>
</dbReference>
<organism evidence="4">
    <name type="scientific">Granulicella tundricola (strain ATCC BAA-1859 / DSM 23138 / MP5ACTX9)</name>
    <dbReference type="NCBI Taxonomy" id="1198114"/>
    <lineage>
        <taxon>Bacteria</taxon>
        <taxon>Pseudomonadati</taxon>
        <taxon>Acidobacteriota</taxon>
        <taxon>Terriglobia</taxon>
        <taxon>Terriglobales</taxon>
        <taxon>Acidobacteriaceae</taxon>
        <taxon>Granulicella</taxon>
    </lineage>
</organism>
<evidence type="ECO:0000313" key="4">
    <source>
        <dbReference type="Proteomes" id="UP000000343"/>
    </source>
</evidence>
<dbReference type="AlphaFoldDB" id="E8X6X6"/>
<protein>
    <recommendedName>
        <fullName evidence="2">3-keto-alpha-glucoside-1,2-lyase/3-keto-2-hydroxy-glucal hydratase domain-containing protein</fullName>
    </recommendedName>
</protein>
<feature type="chain" id="PRO_5003234465" description="3-keto-alpha-glucoside-1,2-lyase/3-keto-2-hydroxy-glucal hydratase domain-containing protein" evidence="1">
    <location>
        <begin position="25"/>
        <end position="253"/>
    </location>
</feature>
<keyword evidence="3" id="KW-0614">Plasmid</keyword>
<name>E8X6X6_GRATM</name>
<evidence type="ECO:0000256" key="1">
    <source>
        <dbReference type="SAM" id="SignalP"/>
    </source>
</evidence>
<accession>E8X6X6</accession>
<proteinExistence type="predicted"/>
<evidence type="ECO:0000259" key="2">
    <source>
        <dbReference type="Pfam" id="PF06439"/>
    </source>
</evidence>
<dbReference type="SUPFAM" id="SSF49899">
    <property type="entry name" value="Concanavalin A-like lectins/glucanases"/>
    <property type="match status" value="1"/>
</dbReference>
<dbReference type="Pfam" id="PF06439">
    <property type="entry name" value="3keto-disac_hyd"/>
    <property type="match status" value="1"/>
</dbReference>
<dbReference type="Gene3D" id="2.60.120.560">
    <property type="entry name" value="Exo-inulinase, domain 1"/>
    <property type="match status" value="1"/>
</dbReference>
<evidence type="ECO:0000313" key="3">
    <source>
        <dbReference type="EMBL" id="ADW71085.1"/>
    </source>
</evidence>
<dbReference type="RefSeq" id="WP_013582107.1">
    <property type="nucleotide sequence ID" value="NC_015065.1"/>
</dbReference>
<feature type="domain" description="3-keto-alpha-glucoside-1,2-lyase/3-keto-2-hydroxy-glucal hydratase" evidence="2">
    <location>
        <begin position="39"/>
        <end position="249"/>
    </location>
</feature>
<dbReference type="GO" id="GO:0016787">
    <property type="term" value="F:hydrolase activity"/>
    <property type="evidence" value="ECO:0007669"/>
    <property type="project" value="InterPro"/>
</dbReference>
<geneLocation type="plasmid" evidence="3 4">
    <name>pACIX902</name>
</geneLocation>
<dbReference type="KEGG" id="acm:AciX9_3799"/>
<dbReference type="HOGENOM" id="CLU_073042_1_0_0"/>
<dbReference type="InterPro" id="IPR010496">
    <property type="entry name" value="AL/BT2_dom"/>
</dbReference>
<keyword evidence="4" id="KW-1185">Reference proteome</keyword>
<reference evidence="4" key="1">
    <citation type="submission" date="2011-01" db="EMBL/GenBank/DDBJ databases">
        <title>Complete sequence of plasmid2 of Acidobacterium sp. MP5ACTX9.</title>
        <authorList>
            <consortium name="US DOE Joint Genome Institute"/>
            <person name="Lucas S."/>
            <person name="Copeland A."/>
            <person name="Lapidus A."/>
            <person name="Cheng J.-F."/>
            <person name="Goodwin L."/>
            <person name="Pitluck S."/>
            <person name="Teshima H."/>
            <person name="Detter J.C."/>
            <person name="Han C."/>
            <person name="Tapia R."/>
            <person name="Land M."/>
            <person name="Hauser L."/>
            <person name="Kyrpides N."/>
            <person name="Ivanova N."/>
            <person name="Ovchinnikova G."/>
            <person name="Pagani I."/>
            <person name="Rawat S.R."/>
            <person name="Mannisto M."/>
            <person name="Haggblom M.M."/>
            <person name="Woyke T."/>
        </authorList>
    </citation>
    <scope>NUCLEOTIDE SEQUENCE [LARGE SCALE GENOMIC DNA]</scope>
    <source>
        <strain evidence="4">MP5ACTX9</strain>
        <plasmid evidence="4">Plasmid pACIX902</plasmid>
    </source>
</reference>
<gene>
    <name evidence="3" type="ordered locus">AciX9_3799</name>
</gene>